<proteinExistence type="inferred from homology"/>
<name>A0A9Q1C323_HOLLE</name>
<keyword evidence="4 11" id="KW-0808">Transferase</keyword>
<keyword evidence="15" id="KW-1185">Reference proteome</keyword>
<evidence type="ECO:0000256" key="9">
    <source>
        <dbReference type="ARBA" id="ARBA00023180"/>
    </source>
</evidence>
<dbReference type="GO" id="GO:0046920">
    <property type="term" value="F:alpha-(1-&gt;3)-fucosyltransferase activity"/>
    <property type="evidence" value="ECO:0007669"/>
    <property type="project" value="TreeGrafter"/>
</dbReference>
<comment type="pathway">
    <text evidence="1">Protein modification; protein glycosylation.</text>
</comment>
<dbReference type="InterPro" id="IPR038577">
    <property type="entry name" value="GT10-like_C_sf"/>
</dbReference>
<gene>
    <name evidence="14" type="ORF">HOLleu_18358</name>
</gene>
<dbReference type="AlphaFoldDB" id="A0A9Q1C323"/>
<evidence type="ECO:0000256" key="5">
    <source>
        <dbReference type="ARBA" id="ARBA00022692"/>
    </source>
</evidence>
<evidence type="ECO:0000256" key="11">
    <source>
        <dbReference type="RuleBase" id="RU003832"/>
    </source>
</evidence>
<dbReference type="OrthoDB" id="427096at2759"/>
<dbReference type="Gene3D" id="3.40.50.11660">
    <property type="entry name" value="Glycosyl transferase family 10, C-terminal domain"/>
    <property type="match status" value="1"/>
</dbReference>
<reference evidence="14" key="1">
    <citation type="submission" date="2021-10" db="EMBL/GenBank/DDBJ databases">
        <title>Tropical sea cucumber genome reveals ecological adaptation and Cuvierian tubules defense mechanism.</title>
        <authorList>
            <person name="Chen T."/>
        </authorList>
    </citation>
    <scope>NUCLEOTIDE SEQUENCE</scope>
    <source>
        <strain evidence="14">Nanhai2018</strain>
        <tissue evidence="14">Muscle</tissue>
    </source>
</reference>
<dbReference type="Pfam" id="PF17039">
    <property type="entry name" value="Glyco_tran_10_N"/>
    <property type="match status" value="1"/>
</dbReference>
<dbReference type="InterPro" id="IPR055270">
    <property type="entry name" value="Glyco_tran_10_C"/>
</dbReference>
<feature type="domain" description="Fucosyltransferase C-terminal" evidence="12">
    <location>
        <begin position="215"/>
        <end position="384"/>
    </location>
</feature>
<evidence type="ECO:0000256" key="2">
    <source>
        <dbReference type="ARBA" id="ARBA00008919"/>
    </source>
</evidence>
<feature type="domain" description="Fucosyltransferase N-terminal" evidence="13">
    <location>
        <begin position="114"/>
        <end position="192"/>
    </location>
</feature>
<keyword evidence="11" id="KW-0333">Golgi apparatus</keyword>
<dbReference type="FunFam" id="3.40.50.11660:FF:000002">
    <property type="entry name" value="Alpha-(1,3)-fucosyltransferase"/>
    <property type="match status" value="1"/>
</dbReference>
<keyword evidence="7" id="KW-1133">Transmembrane helix</keyword>
<evidence type="ECO:0000256" key="3">
    <source>
        <dbReference type="ARBA" id="ARBA00022676"/>
    </source>
</evidence>
<dbReference type="SUPFAM" id="SSF53756">
    <property type="entry name" value="UDP-Glycosyltransferase/glycogen phosphorylase"/>
    <property type="match status" value="1"/>
</dbReference>
<sequence>MVIEYVIVAEWYSQLAYLGKYVLSSDQEGDTCRLCVNGTNASGGLDIAPSNGEVVTPDIFQVQGVIKNNVDAVIFSANSHWILSEKRTFPRVFECPGTDRTITFKPSVWNVTGIAAADVVIFAAKISSDIWEEVTKVREPHQIWVYSTAESPYHSPQVRSSTGLKPLGFGQDFLFNMSFMYHSKSEVVAPFGAYIPFEMTKHERNVEITYKKPIHMVAWASSHCNTVFWNRTGFVESLSSYIPVHKYGTCGNNPISRGFAGLKILKRYKFYIAFENSCCSEYITEKFWQALAIFESVPIVMGPSKADYKRVAPPNSFVFAGDFNDMKDLARYIRRVANNETLYNKYHEWRKYGQVEIYKSIKVYPFTSTESACSLLNYLEQHAWKGTNQPLSMKLDPFGPEWLGSCKPCGNKEWIHIFDLSNNAYNPFVSTHTKWGKLG</sequence>
<evidence type="ECO:0000256" key="6">
    <source>
        <dbReference type="ARBA" id="ARBA00022968"/>
    </source>
</evidence>
<comment type="similarity">
    <text evidence="2 11">Belongs to the glycosyltransferase 10 family.</text>
</comment>
<evidence type="ECO:0000313" key="14">
    <source>
        <dbReference type="EMBL" id="KAJ8037525.1"/>
    </source>
</evidence>
<keyword evidence="3 11" id="KW-0328">Glycosyltransferase</keyword>
<evidence type="ECO:0000256" key="7">
    <source>
        <dbReference type="ARBA" id="ARBA00022989"/>
    </source>
</evidence>
<evidence type="ECO:0000259" key="13">
    <source>
        <dbReference type="Pfam" id="PF17039"/>
    </source>
</evidence>
<evidence type="ECO:0000313" key="15">
    <source>
        <dbReference type="Proteomes" id="UP001152320"/>
    </source>
</evidence>
<keyword evidence="6" id="KW-0735">Signal-anchor</keyword>
<keyword evidence="9" id="KW-0325">Glycoprotein</keyword>
<dbReference type="Pfam" id="PF00852">
    <property type="entry name" value="Glyco_transf_10"/>
    <property type="match status" value="1"/>
</dbReference>
<accession>A0A9Q1C323</accession>
<evidence type="ECO:0000256" key="1">
    <source>
        <dbReference type="ARBA" id="ARBA00004922"/>
    </source>
</evidence>
<comment type="caution">
    <text evidence="14">The sequence shown here is derived from an EMBL/GenBank/DDBJ whole genome shotgun (WGS) entry which is preliminary data.</text>
</comment>
<evidence type="ECO:0000256" key="4">
    <source>
        <dbReference type="ARBA" id="ARBA00022679"/>
    </source>
</evidence>
<dbReference type="InterPro" id="IPR001503">
    <property type="entry name" value="Glyco_trans_10"/>
</dbReference>
<dbReference type="GO" id="GO:0032580">
    <property type="term" value="C:Golgi cisterna membrane"/>
    <property type="evidence" value="ECO:0007669"/>
    <property type="project" value="UniProtKB-SubCell"/>
</dbReference>
<dbReference type="PANTHER" id="PTHR11929:SF145">
    <property type="entry name" value="ALPHA-(1,3)-FUCOSYLTRANSFERASE FUT-1"/>
    <property type="match status" value="1"/>
</dbReference>
<comment type="subcellular location">
    <subcellularLocation>
        <location evidence="10">Endomembrane system</location>
        <topology evidence="10">Single-pass type II membrane protein</topology>
    </subcellularLocation>
    <subcellularLocation>
        <location evidence="11">Golgi apparatus</location>
        <location evidence="11">Golgi stack membrane</location>
        <topology evidence="11">Single-pass type II membrane protein</topology>
    </subcellularLocation>
</comment>
<evidence type="ECO:0000256" key="8">
    <source>
        <dbReference type="ARBA" id="ARBA00023136"/>
    </source>
</evidence>
<dbReference type="PANTHER" id="PTHR11929">
    <property type="entry name" value="ALPHA- 1,3 -FUCOSYLTRANSFERASE"/>
    <property type="match status" value="1"/>
</dbReference>
<keyword evidence="5 11" id="KW-0812">Transmembrane</keyword>
<dbReference type="EMBL" id="JAIZAY010000008">
    <property type="protein sequence ID" value="KAJ8037525.1"/>
    <property type="molecule type" value="Genomic_DNA"/>
</dbReference>
<dbReference type="InterPro" id="IPR031481">
    <property type="entry name" value="Glyco_tran_10_N"/>
</dbReference>
<dbReference type="EC" id="2.4.1.-" evidence="11"/>
<keyword evidence="8" id="KW-0472">Membrane</keyword>
<dbReference type="Proteomes" id="UP001152320">
    <property type="component" value="Chromosome 8"/>
</dbReference>
<protein>
    <recommendedName>
        <fullName evidence="11">Fucosyltransferase</fullName>
        <ecNumber evidence="11">2.4.1.-</ecNumber>
    </recommendedName>
</protein>
<evidence type="ECO:0000259" key="12">
    <source>
        <dbReference type="Pfam" id="PF00852"/>
    </source>
</evidence>
<evidence type="ECO:0000256" key="10">
    <source>
        <dbReference type="ARBA" id="ARBA00060399"/>
    </source>
</evidence>
<organism evidence="14 15">
    <name type="scientific">Holothuria leucospilota</name>
    <name type="common">Black long sea cucumber</name>
    <name type="synonym">Mertensiothuria leucospilota</name>
    <dbReference type="NCBI Taxonomy" id="206669"/>
    <lineage>
        <taxon>Eukaryota</taxon>
        <taxon>Metazoa</taxon>
        <taxon>Echinodermata</taxon>
        <taxon>Eleutherozoa</taxon>
        <taxon>Echinozoa</taxon>
        <taxon>Holothuroidea</taxon>
        <taxon>Aspidochirotacea</taxon>
        <taxon>Aspidochirotida</taxon>
        <taxon>Holothuriidae</taxon>
        <taxon>Holothuria</taxon>
    </lineage>
</organism>